<reference evidence="1" key="2">
    <citation type="journal article" date="2015" name="Data Brief">
        <title>Shoot transcriptome of the giant reed, Arundo donax.</title>
        <authorList>
            <person name="Barrero R.A."/>
            <person name="Guerrero F.D."/>
            <person name="Moolhuijzen P."/>
            <person name="Goolsby J.A."/>
            <person name="Tidwell J."/>
            <person name="Bellgard S.E."/>
            <person name="Bellgard M.I."/>
        </authorList>
    </citation>
    <scope>NUCLEOTIDE SEQUENCE</scope>
    <source>
        <tissue evidence="1">Shoot tissue taken approximately 20 cm above the soil surface</tissue>
    </source>
</reference>
<organism evidence="1">
    <name type="scientific">Arundo donax</name>
    <name type="common">Giant reed</name>
    <name type="synonym">Donax arundinaceus</name>
    <dbReference type="NCBI Taxonomy" id="35708"/>
    <lineage>
        <taxon>Eukaryota</taxon>
        <taxon>Viridiplantae</taxon>
        <taxon>Streptophyta</taxon>
        <taxon>Embryophyta</taxon>
        <taxon>Tracheophyta</taxon>
        <taxon>Spermatophyta</taxon>
        <taxon>Magnoliopsida</taxon>
        <taxon>Liliopsida</taxon>
        <taxon>Poales</taxon>
        <taxon>Poaceae</taxon>
        <taxon>PACMAD clade</taxon>
        <taxon>Arundinoideae</taxon>
        <taxon>Arundineae</taxon>
        <taxon>Arundo</taxon>
    </lineage>
</organism>
<dbReference type="GO" id="GO:0016740">
    <property type="term" value="F:transferase activity"/>
    <property type="evidence" value="ECO:0007669"/>
    <property type="project" value="UniProtKB-KW"/>
</dbReference>
<protein>
    <submittedName>
        <fullName evidence="1">GPI ethanolamine phosphate transferase, putative</fullName>
    </submittedName>
</protein>
<name>A0A0A9GED0_ARUDO</name>
<reference evidence="1" key="1">
    <citation type="submission" date="2014-09" db="EMBL/GenBank/DDBJ databases">
        <authorList>
            <person name="Magalhaes I.L.F."/>
            <person name="Oliveira U."/>
            <person name="Santos F.R."/>
            <person name="Vidigal T.H.D.A."/>
            <person name="Brescovit A.D."/>
            <person name="Santos A.J."/>
        </authorList>
    </citation>
    <scope>NUCLEOTIDE SEQUENCE</scope>
    <source>
        <tissue evidence="1">Shoot tissue taken approximately 20 cm above the soil surface</tissue>
    </source>
</reference>
<sequence>MSAPLKNTKLLFSGISAGISVNTDRNQQTSHMYIASAELA</sequence>
<keyword evidence="1" id="KW-0808">Transferase</keyword>
<dbReference type="EMBL" id="GBRH01175039">
    <property type="protein sequence ID" value="JAE22857.1"/>
    <property type="molecule type" value="Transcribed_RNA"/>
</dbReference>
<accession>A0A0A9GED0</accession>
<evidence type="ECO:0000313" key="1">
    <source>
        <dbReference type="EMBL" id="JAE22857.1"/>
    </source>
</evidence>
<proteinExistence type="predicted"/>
<dbReference type="AlphaFoldDB" id="A0A0A9GED0"/>